<gene>
    <name evidence="1" type="ORF">FDP41_009089</name>
</gene>
<dbReference type="GO" id="GO:0003924">
    <property type="term" value="F:GTPase activity"/>
    <property type="evidence" value="ECO:0007669"/>
    <property type="project" value="InterPro"/>
</dbReference>
<protein>
    <recommendedName>
        <fullName evidence="3">F-box domain-containing protein</fullName>
    </recommendedName>
</protein>
<organism evidence="1 2">
    <name type="scientific">Naegleria fowleri</name>
    <name type="common">Brain eating amoeba</name>
    <dbReference type="NCBI Taxonomy" id="5763"/>
    <lineage>
        <taxon>Eukaryota</taxon>
        <taxon>Discoba</taxon>
        <taxon>Heterolobosea</taxon>
        <taxon>Tetramitia</taxon>
        <taxon>Eutetramitia</taxon>
        <taxon>Vahlkampfiidae</taxon>
        <taxon>Naegleria</taxon>
    </lineage>
</organism>
<evidence type="ECO:0000313" key="2">
    <source>
        <dbReference type="Proteomes" id="UP000444721"/>
    </source>
</evidence>
<evidence type="ECO:0000313" key="1">
    <source>
        <dbReference type="EMBL" id="KAF0972840.1"/>
    </source>
</evidence>
<dbReference type="AlphaFoldDB" id="A0A6A5BFQ1"/>
<name>A0A6A5BFQ1_NAEFO</name>
<sequence length="469" mass="55114">MKMAKRPLKPLEIGIHPDDWERCLFHNNTIISSGEDANSNTTTPTPSTTIFVENQWYYCPSEIWRMIFEYVDLYTISMLMQCQKKWMKLYKEKGFKSKIQFLRMMTWELVVFNTFNTQLSSAMNVNNILPCSSSNIMHLSSSQQKMDPLAMSGVFEMPLSQTLRNGELTSFSRRPNRDYNDLSKIIRKIDTFKTITVSEAKRLLHHQEKVFSVFNLINNLFKPQNNSPQRRNETQSFARDAFARIAIVGEKCMSKTTFFKTYRAQKERIHGISSEQNCFDDTVTLHTPSNSTSSNFESFNSNSYQIWDEYQSMSEMPPYFLRRMNFLILLFDSSNIESFVKLKHWVYSTIINGNFKSNRPELILVATKHDLISPKNLTSYLTNRETQFKPFADELRIPYIEIDSTNTSQVLCVVRYALCWTYFVQSLRQAFWSLDKQRKSNQEANTFSNQTKRLWSDSFVLPHMKQRIN</sequence>
<dbReference type="Pfam" id="PF00071">
    <property type="entry name" value="Ras"/>
    <property type="match status" value="1"/>
</dbReference>
<comment type="caution">
    <text evidence="1">The sequence shown here is derived from an EMBL/GenBank/DDBJ whole genome shotgun (WGS) entry which is preliminary data.</text>
</comment>
<dbReference type="SUPFAM" id="SSF52540">
    <property type="entry name" value="P-loop containing nucleoside triphosphate hydrolases"/>
    <property type="match status" value="1"/>
</dbReference>
<dbReference type="GeneID" id="68116306"/>
<dbReference type="VEuPathDB" id="AmoebaDB:NF0026480"/>
<dbReference type="RefSeq" id="XP_044557554.1">
    <property type="nucleotide sequence ID" value="XM_044713011.1"/>
</dbReference>
<keyword evidence="2" id="KW-1185">Reference proteome</keyword>
<dbReference type="InterPro" id="IPR027417">
    <property type="entry name" value="P-loop_NTPase"/>
</dbReference>
<dbReference type="VEuPathDB" id="AmoebaDB:FDP41_009089"/>
<dbReference type="Proteomes" id="UP000444721">
    <property type="component" value="Unassembled WGS sequence"/>
</dbReference>
<proteinExistence type="predicted"/>
<dbReference type="VEuPathDB" id="AmoebaDB:NfTy_046310"/>
<dbReference type="EMBL" id="VFQX01000066">
    <property type="protein sequence ID" value="KAF0972840.1"/>
    <property type="molecule type" value="Genomic_DNA"/>
</dbReference>
<dbReference type="GO" id="GO:0005525">
    <property type="term" value="F:GTP binding"/>
    <property type="evidence" value="ECO:0007669"/>
    <property type="project" value="InterPro"/>
</dbReference>
<evidence type="ECO:0008006" key="3">
    <source>
        <dbReference type="Google" id="ProtNLM"/>
    </source>
</evidence>
<dbReference type="InterPro" id="IPR001806">
    <property type="entry name" value="Small_GTPase"/>
</dbReference>
<dbReference type="Gene3D" id="3.40.50.300">
    <property type="entry name" value="P-loop containing nucleotide triphosphate hydrolases"/>
    <property type="match status" value="1"/>
</dbReference>
<reference evidence="1 2" key="1">
    <citation type="journal article" date="2019" name="Sci. Rep.">
        <title>Nanopore sequencing improves the draft genome of the human pathogenic amoeba Naegleria fowleri.</title>
        <authorList>
            <person name="Liechti N."/>
            <person name="Schurch N."/>
            <person name="Bruggmann R."/>
            <person name="Wittwer M."/>
        </authorList>
    </citation>
    <scope>NUCLEOTIDE SEQUENCE [LARGE SCALE GENOMIC DNA]</scope>
    <source>
        <strain evidence="1 2">ATCC 30894</strain>
    </source>
</reference>
<accession>A0A6A5BFQ1</accession>